<accession>A0AA88ATB6</accession>
<evidence type="ECO:0000313" key="1">
    <source>
        <dbReference type="EMBL" id="GMN53008.1"/>
    </source>
</evidence>
<dbReference type="PANTHER" id="PTHR13318:SF101">
    <property type="entry name" value="F-BOX_LRR PROTEIN"/>
    <property type="match status" value="1"/>
</dbReference>
<protein>
    <submittedName>
        <fullName evidence="1">Uncharacterized protein</fullName>
    </submittedName>
</protein>
<dbReference type="InterPro" id="IPR032675">
    <property type="entry name" value="LRR_dom_sf"/>
</dbReference>
<dbReference type="InterPro" id="IPR006553">
    <property type="entry name" value="Leu-rich_rpt_Cys-con_subtyp"/>
</dbReference>
<gene>
    <name evidence="1" type="ORF">TIFTF001_022152</name>
</gene>
<organism evidence="1 2">
    <name type="scientific">Ficus carica</name>
    <name type="common">Common fig</name>
    <dbReference type="NCBI Taxonomy" id="3494"/>
    <lineage>
        <taxon>Eukaryota</taxon>
        <taxon>Viridiplantae</taxon>
        <taxon>Streptophyta</taxon>
        <taxon>Embryophyta</taxon>
        <taxon>Tracheophyta</taxon>
        <taxon>Spermatophyta</taxon>
        <taxon>Magnoliopsida</taxon>
        <taxon>eudicotyledons</taxon>
        <taxon>Gunneridae</taxon>
        <taxon>Pentapetalae</taxon>
        <taxon>rosids</taxon>
        <taxon>fabids</taxon>
        <taxon>Rosales</taxon>
        <taxon>Moraceae</taxon>
        <taxon>Ficeae</taxon>
        <taxon>Ficus</taxon>
    </lineage>
</organism>
<reference evidence="1" key="1">
    <citation type="submission" date="2023-07" db="EMBL/GenBank/DDBJ databases">
        <title>draft genome sequence of fig (Ficus carica).</title>
        <authorList>
            <person name="Takahashi T."/>
            <person name="Nishimura K."/>
        </authorList>
    </citation>
    <scope>NUCLEOTIDE SEQUENCE</scope>
</reference>
<dbReference type="GO" id="GO:0019005">
    <property type="term" value="C:SCF ubiquitin ligase complex"/>
    <property type="evidence" value="ECO:0007669"/>
    <property type="project" value="TreeGrafter"/>
</dbReference>
<keyword evidence="2" id="KW-1185">Reference proteome</keyword>
<dbReference type="EMBL" id="BTGU01000044">
    <property type="protein sequence ID" value="GMN53008.1"/>
    <property type="molecule type" value="Genomic_DNA"/>
</dbReference>
<evidence type="ECO:0000313" key="2">
    <source>
        <dbReference type="Proteomes" id="UP001187192"/>
    </source>
</evidence>
<sequence>MWWFLFDAYHLPESKIVLSDDANRFGLEWRNQVLQLGFCGRCLPDYLLCDTLARSADSLPALTTLSVRGACRLSDVGLNSLVSSAPALRSLDLTECSLLTSSSIYIIANSLGLNLRKLYLDHCLSIDVMLILPALEKLEQLEVLSLVGIETVCNEFIREFISIRGHNMKELILADCVKLTDSSLKIIAEKCPGLCTIDLGNLCKLTDSSLGYLANGCRGIQRLRLCRNPFSDNGIAAFLETSGGCLEELSLNNLRKVGCHTASAIAKRSRMLRSLDISFCRNLTNNALGLIVDSCLSLRVLKVFGCTQDFAEEDIAEASLEVTILITNQLSTIGDQISAPGLVLGGLCSPPTMLLMLSSFDCEATYCRRDGVVSWEERN</sequence>
<dbReference type="Proteomes" id="UP001187192">
    <property type="component" value="Unassembled WGS sequence"/>
</dbReference>
<dbReference type="GO" id="GO:0031146">
    <property type="term" value="P:SCF-dependent proteasomal ubiquitin-dependent protein catabolic process"/>
    <property type="evidence" value="ECO:0007669"/>
    <property type="project" value="TreeGrafter"/>
</dbReference>
<dbReference type="SMART" id="SM00367">
    <property type="entry name" value="LRR_CC"/>
    <property type="match status" value="7"/>
</dbReference>
<dbReference type="AlphaFoldDB" id="A0AA88ATB6"/>
<proteinExistence type="predicted"/>
<dbReference type="PANTHER" id="PTHR13318">
    <property type="entry name" value="PARTNER OF PAIRED, ISOFORM B-RELATED"/>
    <property type="match status" value="1"/>
</dbReference>
<dbReference type="SUPFAM" id="SSF52047">
    <property type="entry name" value="RNI-like"/>
    <property type="match status" value="1"/>
</dbReference>
<name>A0AA88ATB6_FICCA</name>
<dbReference type="Gene3D" id="3.80.10.10">
    <property type="entry name" value="Ribonuclease Inhibitor"/>
    <property type="match status" value="2"/>
</dbReference>
<comment type="caution">
    <text evidence="1">The sequence shown here is derived from an EMBL/GenBank/DDBJ whole genome shotgun (WGS) entry which is preliminary data.</text>
</comment>